<dbReference type="Gene3D" id="1.10.150.20">
    <property type="entry name" value="5' to 3' exonuclease, C-terminal subdomain"/>
    <property type="match status" value="1"/>
</dbReference>
<dbReference type="InterPro" id="IPR002421">
    <property type="entry name" value="5-3_exonuclease"/>
</dbReference>
<name>A0A3B0USA6_9ZZZZ</name>
<protein>
    <submittedName>
        <fullName evidence="5">DNA polymerase I</fullName>
        <ecNumber evidence="5">2.7.7.7</ecNumber>
    </submittedName>
</protein>
<dbReference type="PANTHER" id="PTHR42646">
    <property type="entry name" value="FLAP ENDONUCLEASE XNI"/>
    <property type="match status" value="1"/>
</dbReference>
<evidence type="ECO:0000256" key="1">
    <source>
        <dbReference type="ARBA" id="ARBA00022722"/>
    </source>
</evidence>
<dbReference type="GO" id="GO:0033567">
    <property type="term" value="P:DNA replication, Okazaki fragment processing"/>
    <property type="evidence" value="ECO:0007669"/>
    <property type="project" value="InterPro"/>
</dbReference>
<keyword evidence="5" id="KW-0548">Nucleotidyltransferase</keyword>
<feature type="domain" description="5'-3' exonuclease" evidence="4">
    <location>
        <begin position="2"/>
        <end position="266"/>
    </location>
</feature>
<dbReference type="GO" id="GO:0008409">
    <property type="term" value="F:5'-3' exonuclease activity"/>
    <property type="evidence" value="ECO:0007669"/>
    <property type="project" value="InterPro"/>
</dbReference>
<dbReference type="FunFam" id="1.10.150.20:FF:000003">
    <property type="entry name" value="DNA polymerase I"/>
    <property type="match status" value="1"/>
</dbReference>
<dbReference type="InterPro" id="IPR020045">
    <property type="entry name" value="DNA_polI_H3TH"/>
</dbReference>
<dbReference type="Pfam" id="PF01367">
    <property type="entry name" value="5_3_exonuc"/>
    <property type="match status" value="1"/>
</dbReference>
<dbReference type="SMART" id="SM00279">
    <property type="entry name" value="HhH2"/>
    <property type="match status" value="1"/>
</dbReference>
<dbReference type="InterPro" id="IPR008918">
    <property type="entry name" value="HhH2"/>
</dbReference>
<keyword evidence="1" id="KW-0540">Nuclease</keyword>
<keyword evidence="5" id="KW-0808">Transferase</keyword>
<sequence length="295" mass="33439">MNKPDVYLIDASIFVFRSYYANGNEFQAKNGDSINAVYGFARFLIQFIHQTKAQYIACAFDESLETSYRNEIYPAYKANRQPAPADLKHQFKLCQRVAQVLGVATFCDGYYEADDLIGTLAKHYSSLGHSNHIISADKDLAQLVGATDTWWNYGKDNALNSQMIFEKFGVYPNQIADLLAITGDSVDNIPGIPGVGSKSAIFLLNHFKTLEQVLKRHKEIAYLSFRGAKSCQIKIAKHIEDANMAKKLTEIVTDIALDDFDIHRKILDETRVYKLFDYLNFGPILRKNILDLRKT</sequence>
<dbReference type="CDD" id="cd09859">
    <property type="entry name" value="PIN_53EXO"/>
    <property type="match status" value="1"/>
</dbReference>
<organism evidence="5">
    <name type="scientific">hydrothermal vent metagenome</name>
    <dbReference type="NCBI Taxonomy" id="652676"/>
    <lineage>
        <taxon>unclassified sequences</taxon>
        <taxon>metagenomes</taxon>
        <taxon>ecological metagenomes</taxon>
    </lineage>
</organism>
<dbReference type="InterPro" id="IPR020046">
    <property type="entry name" value="5-3_exonucl_a-hlix_arch_N"/>
</dbReference>
<dbReference type="InterPro" id="IPR038969">
    <property type="entry name" value="FEN"/>
</dbReference>
<evidence type="ECO:0000256" key="3">
    <source>
        <dbReference type="ARBA" id="ARBA00023125"/>
    </source>
</evidence>
<keyword evidence="2" id="KW-0378">Hydrolase</keyword>
<dbReference type="EC" id="2.7.7.7" evidence="5"/>
<dbReference type="Gene3D" id="3.40.50.1010">
    <property type="entry name" value="5'-nuclease"/>
    <property type="match status" value="1"/>
</dbReference>
<dbReference type="CDD" id="cd09898">
    <property type="entry name" value="H3TH_53EXO"/>
    <property type="match status" value="1"/>
</dbReference>
<dbReference type="SUPFAM" id="SSF88723">
    <property type="entry name" value="PIN domain-like"/>
    <property type="match status" value="1"/>
</dbReference>
<dbReference type="InterPro" id="IPR029060">
    <property type="entry name" value="PIN-like_dom_sf"/>
</dbReference>
<gene>
    <name evidence="5" type="ORF">MNBD_GAMMA01-2231</name>
</gene>
<dbReference type="InterPro" id="IPR036279">
    <property type="entry name" value="5-3_exonuclease_C_sf"/>
</dbReference>
<dbReference type="Pfam" id="PF02739">
    <property type="entry name" value="5_3_exonuc_N"/>
    <property type="match status" value="1"/>
</dbReference>
<dbReference type="GO" id="GO:0003887">
    <property type="term" value="F:DNA-directed DNA polymerase activity"/>
    <property type="evidence" value="ECO:0007669"/>
    <property type="project" value="UniProtKB-EC"/>
</dbReference>
<dbReference type="PANTHER" id="PTHR42646:SF2">
    <property type="entry name" value="5'-3' EXONUCLEASE FAMILY PROTEIN"/>
    <property type="match status" value="1"/>
</dbReference>
<reference evidence="5" key="1">
    <citation type="submission" date="2018-06" db="EMBL/GenBank/DDBJ databases">
        <authorList>
            <person name="Zhirakovskaya E."/>
        </authorList>
    </citation>
    <scope>NUCLEOTIDE SEQUENCE</scope>
</reference>
<dbReference type="SUPFAM" id="SSF47807">
    <property type="entry name" value="5' to 3' exonuclease, C-terminal subdomain"/>
    <property type="match status" value="1"/>
</dbReference>
<dbReference type="AlphaFoldDB" id="A0A3B0USA6"/>
<proteinExistence type="predicted"/>
<evidence type="ECO:0000313" key="5">
    <source>
        <dbReference type="EMBL" id="VAW33778.1"/>
    </source>
</evidence>
<dbReference type="EMBL" id="UOEW01000042">
    <property type="protein sequence ID" value="VAW33778.1"/>
    <property type="molecule type" value="Genomic_DNA"/>
</dbReference>
<evidence type="ECO:0000259" key="4">
    <source>
        <dbReference type="SMART" id="SM00475"/>
    </source>
</evidence>
<dbReference type="GO" id="GO:0017108">
    <property type="term" value="F:5'-flap endonuclease activity"/>
    <property type="evidence" value="ECO:0007669"/>
    <property type="project" value="InterPro"/>
</dbReference>
<accession>A0A3B0USA6</accession>
<evidence type="ECO:0000256" key="2">
    <source>
        <dbReference type="ARBA" id="ARBA00022801"/>
    </source>
</evidence>
<keyword evidence="3" id="KW-0238">DNA-binding</keyword>
<dbReference type="GO" id="GO:0003677">
    <property type="term" value="F:DNA binding"/>
    <property type="evidence" value="ECO:0007669"/>
    <property type="project" value="UniProtKB-KW"/>
</dbReference>
<dbReference type="SMART" id="SM00475">
    <property type="entry name" value="53EXOc"/>
    <property type="match status" value="1"/>
</dbReference>